<dbReference type="GO" id="GO:0030150">
    <property type="term" value="P:protein import into mitochondrial matrix"/>
    <property type="evidence" value="ECO:0007669"/>
    <property type="project" value="TreeGrafter"/>
</dbReference>
<reference evidence="8" key="1">
    <citation type="submission" date="2015-11" db="EMBL/GenBank/DDBJ databases">
        <title>De novo transcriptome assembly of four potential Pierce s Disease insect vectors from Arizona vineyards.</title>
        <authorList>
            <person name="Tassone E.E."/>
        </authorList>
    </citation>
    <scope>NUCLEOTIDE SEQUENCE</scope>
</reference>
<dbReference type="AlphaFoldDB" id="A0A1B6GUV1"/>
<name>A0A1B6GUV1_9HEMI</name>
<dbReference type="GO" id="GO:0042803">
    <property type="term" value="F:protein homodimerization activity"/>
    <property type="evidence" value="ECO:0007669"/>
    <property type="project" value="InterPro"/>
</dbReference>
<accession>A0A1B6GUV1</accession>
<keyword evidence="3 4" id="KW-0143">Chaperone</keyword>
<evidence type="ECO:0000256" key="3">
    <source>
        <dbReference type="ARBA" id="ARBA00023186"/>
    </source>
</evidence>
<keyword evidence="4" id="KW-0496">Mitochondrion</keyword>
<organism evidence="8">
    <name type="scientific">Cuerna arida</name>
    <dbReference type="NCBI Taxonomy" id="1464854"/>
    <lineage>
        <taxon>Eukaryota</taxon>
        <taxon>Metazoa</taxon>
        <taxon>Ecdysozoa</taxon>
        <taxon>Arthropoda</taxon>
        <taxon>Hexapoda</taxon>
        <taxon>Insecta</taxon>
        <taxon>Pterygota</taxon>
        <taxon>Neoptera</taxon>
        <taxon>Paraneoptera</taxon>
        <taxon>Hemiptera</taxon>
        <taxon>Auchenorrhyncha</taxon>
        <taxon>Membracoidea</taxon>
        <taxon>Cicadellidae</taxon>
        <taxon>Cicadellinae</taxon>
        <taxon>Proconiini</taxon>
        <taxon>Cuerna</taxon>
    </lineage>
</organism>
<dbReference type="Gene3D" id="3.90.20.20">
    <property type="match status" value="1"/>
</dbReference>
<comment type="subcellular location">
    <subcellularLocation>
        <location evidence="1 4">Mitochondrion matrix</location>
    </subcellularLocation>
</comment>
<proteinExistence type="inferred from homology"/>
<dbReference type="PRINTS" id="PR00773">
    <property type="entry name" value="GRPEPROTEIN"/>
</dbReference>
<sequence>MSTSRICYRAGRFIFGNSRNLDGRVSFFLTPGGRKTLTTATEEKTASENSPKTDAPDSGPNIEELSKQIQRLTEEKTSLEDKYKRALAEAENVRRIKTAEVEKAKNFAIQGFCKDLIEVADTLNKATECVPQEEISENRNPHLKNLYDGLVLTENILQKVFKKHGLAQCNPIDETFDPNFHEALFQQEVEGKPPNVVVVVSKIGYTLNGRCIRPALVAVSKQKST</sequence>
<dbReference type="InterPro" id="IPR009012">
    <property type="entry name" value="GrpE_head"/>
</dbReference>
<dbReference type="PROSITE" id="PS01071">
    <property type="entry name" value="GRPE"/>
    <property type="match status" value="1"/>
</dbReference>
<dbReference type="GO" id="GO:0006457">
    <property type="term" value="P:protein folding"/>
    <property type="evidence" value="ECO:0007669"/>
    <property type="project" value="InterPro"/>
</dbReference>
<dbReference type="EMBL" id="GECZ01003570">
    <property type="protein sequence ID" value="JAS66199.1"/>
    <property type="molecule type" value="Transcribed_RNA"/>
</dbReference>
<evidence type="ECO:0000313" key="8">
    <source>
        <dbReference type="EMBL" id="JAS66199.1"/>
    </source>
</evidence>
<dbReference type="GO" id="GO:0051087">
    <property type="term" value="F:protein-folding chaperone binding"/>
    <property type="evidence" value="ECO:0007669"/>
    <property type="project" value="InterPro"/>
</dbReference>
<comment type="function">
    <text evidence="4">Essential component of the PAM complex, a complex required for the translocation of transit peptide-containing proteins from the inner membrane into the mitochondrial matrix in an ATP-dependent manner.</text>
</comment>
<dbReference type="PANTHER" id="PTHR21237">
    <property type="entry name" value="GRPE PROTEIN"/>
    <property type="match status" value="1"/>
</dbReference>
<gene>
    <name evidence="8" type="ORF">g.20028</name>
</gene>
<dbReference type="SUPFAM" id="SSF58014">
    <property type="entry name" value="Coiled-coil domain of nucleotide exchange factor GrpE"/>
    <property type="match status" value="1"/>
</dbReference>
<dbReference type="InterPro" id="IPR000740">
    <property type="entry name" value="GrpE"/>
</dbReference>
<evidence type="ECO:0000256" key="5">
    <source>
        <dbReference type="RuleBase" id="RU004478"/>
    </source>
</evidence>
<dbReference type="GO" id="GO:0001405">
    <property type="term" value="C:PAM complex, Tim23 associated import motor"/>
    <property type="evidence" value="ECO:0007669"/>
    <property type="project" value="TreeGrafter"/>
</dbReference>
<evidence type="ECO:0000256" key="6">
    <source>
        <dbReference type="SAM" id="Coils"/>
    </source>
</evidence>
<dbReference type="GO" id="GO:0000774">
    <property type="term" value="F:adenyl-nucleotide exchange factor activity"/>
    <property type="evidence" value="ECO:0007669"/>
    <property type="project" value="InterPro"/>
</dbReference>
<dbReference type="CDD" id="cd00446">
    <property type="entry name" value="GrpE"/>
    <property type="match status" value="1"/>
</dbReference>
<dbReference type="InterPro" id="IPR013805">
    <property type="entry name" value="GrpE_CC"/>
</dbReference>
<dbReference type="GO" id="GO:0051082">
    <property type="term" value="F:unfolded protein binding"/>
    <property type="evidence" value="ECO:0007669"/>
    <property type="project" value="TreeGrafter"/>
</dbReference>
<dbReference type="Gene3D" id="2.30.22.10">
    <property type="entry name" value="Head domain of nucleotide exchange factor GrpE"/>
    <property type="match status" value="1"/>
</dbReference>
<dbReference type="PANTHER" id="PTHR21237:SF23">
    <property type="entry name" value="GRPE PROTEIN HOMOLOG, MITOCHONDRIAL"/>
    <property type="match status" value="1"/>
</dbReference>
<dbReference type="FunFam" id="2.30.22.10:FF:000002">
    <property type="entry name" value="GrpE protein homolog"/>
    <property type="match status" value="1"/>
</dbReference>
<feature type="coiled-coil region" evidence="6">
    <location>
        <begin position="62"/>
        <end position="96"/>
    </location>
</feature>
<dbReference type="Pfam" id="PF01025">
    <property type="entry name" value="GrpE"/>
    <property type="match status" value="1"/>
</dbReference>
<evidence type="ECO:0000256" key="4">
    <source>
        <dbReference type="RuleBase" id="RU000640"/>
    </source>
</evidence>
<evidence type="ECO:0000256" key="7">
    <source>
        <dbReference type="SAM" id="MobiDB-lite"/>
    </source>
</evidence>
<evidence type="ECO:0000256" key="1">
    <source>
        <dbReference type="ARBA" id="ARBA00004305"/>
    </source>
</evidence>
<evidence type="ECO:0000256" key="2">
    <source>
        <dbReference type="ARBA" id="ARBA00009054"/>
    </source>
</evidence>
<dbReference type="HAMAP" id="MF_01151">
    <property type="entry name" value="GrpE"/>
    <property type="match status" value="1"/>
</dbReference>
<protein>
    <recommendedName>
        <fullName evidence="4">GrpE protein homolog</fullName>
    </recommendedName>
</protein>
<keyword evidence="6" id="KW-0175">Coiled coil</keyword>
<dbReference type="SUPFAM" id="SSF51064">
    <property type="entry name" value="Head domain of nucleotide exchange factor GrpE"/>
    <property type="match status" value="1"/>
</dbReference>
<feature type="region of interest" description="Disordered" evidence="7">
    <location>
        <begin position="38"/>
        <end position="61"/>
    </location>
</feature>
<comment type="similarity">
    <text evidence="2 5">Belongs to the GrpE family.</text>
</comment>